<protein>
    <submittedName>
        <fullName evidence="2">Threonine dehydrogenase-like Zn-dependent dehydrogenase</fullName>
    </submittedName>
</protein>
<evidence type="ECO:0000313" key="2">
    <source>
        <dbReference type="EMBL" id="MBB4665617.1"/>
    </source>
</evidence>
<dbReference type="Proteomes" id="UP000573729">
    <property type="component" value="Unassembled WGS sequence"/>
</dbReference>
<organism evidence="2 3">
    <name type="scientific">Microbacterium marinum</name>
    <dbReference type="NCBI Taxonomy" id="421115"/>
    <lineage>
        <taxon>Bacteria</taxon>
        <taxon>Bacillati</taxon>
        <taxon>Actinomycetota</taxon>
        <taxon>Actinomycetes</taxon>
        <taxon>Micrococcales</taxon>
        <taxon>Microbacteriaceae</taxon>
        <taxon>Microbacterium</taxon>
    </lineage>
</organism>
<reference evidence="2 3" key="1">
    <citation type="submission" date="2020-08" db="EMBL/GenBank/DDBJ databases">
        <title>Sequencing the genomes of 1000 actinobacteria strains.</title>
        <authorList>
            <person name="Klenk H.-P."/>
        </authorList>
    </citation>
    <scope>NUCLEOTIDE SEQUENCE [LARGE SCALE GENOMIC DNA]</scope>
    <source>
        <strain evidence="2 3">DSM 24947</strain>
    </source>
</reference>
<dbReference type="AlphaFoldDB" id="A0A7W7FH42"/>
<proteinExistence type="predicted"/>
<evidence type="ECO:0000256" key="1">
    <source>
        <dbReference type="SAM" id="MobiDB-lite"/>
    </source>
</evidence>
<feature type="region of interest" description="Disordered" evidence="1">
    <location>
        <begin position="1"/>
        <end position="27"/>
    </location>
</feature>
<evidence type="ECO:0000313" key="3">
    <source>
        <dbReference type="Proteomes" id="UP000573729"/>
    </source>
</evidence>
<keyword evidence="3" id="KW-1185">Reference proteome</keyword>
<name>A0A7W7FH42_9MICO</name>
<dbReference type="RefSeq" id="WP_043340511.1">
    <property type="nucleotide sequence ID" value="NZ_JACHMD010000001.1"/>
</dbReference>
<sequence length="64" mass="6989">MAPAVVRHRSSRVRGRPRVDRQASDAQGIDLSPLATHEFAFDDAAAAFEQSRDASSSLKVLLRP</sequence>
<feature type="compositionally biased region" description="Basic residues" evidence="1">
    <location>
        <begin position="1"/>
        <end position="16"/>
    </location>
</feature>
<gene>
    <name evidence="2" type="ORF">BKA24_000326</name>
</gene>
<comment type="caution">
    <text evidence="2">The sequence shown here is derived from an EMBL/GenBank/DDBJ whole genome shotgun (WGS) entry which is preliminary data.</text>
</comment>
<dbReference type="EMBL" id="JACHMD010000001">
    <property type="protein sequence ID" value="MBB4665617.1"/>
    <property type="molecule type" value="Genomic_DNA"/>
</dbReference>
<accession>A0A7W7FH42</accession>